<dbReference type="RefSeq" id="WP_106988384.1">
    <property type="nucleotide sequence ID" value="NZ_DAWBWI010000155.1"/>
</dbReference>
<dbReference type="InterPro" id="IPR011105">
    <property type="entry name" value="Cell_wall_hydrolase_SleB"/>
</dbReference>
<evidence type="ECO:0000313" key="4">
    <source>
        <dbReference type="Proteomes" id="UP000241201"/>
    </source>
</evidence>
<comment type="caution">
    <text evidence="3">The sequence shown here is derived from an EMBL/GenBank/DDBJ whole genome shotgun (WGS) entry which is preliminary data.</text>
</comment>
<dbReference type="GeneID" id="77471335"/>
<organism evidence="3 4">
    <name type="scientific">Faecalibacillus faecis</name>
    <dbReference type="NCBI Taxonomy" id="1982628"/>
    <lineage>
        <taxon>Bacteria</taxon>
        <taxon>Bacillati</taxon>
        <taxon>Bacillota</taxon>
        <taxon>Erysipelotrichia</taxon>
        <taxon>Erysipelotrichales</taxon>
        <taxon>Coprobacillaceae</taxon>
        <taxon>Faecalibacillus</taxon>
    </lineage>
</organism>
<dbReference type="Gene3D" id="1.10.10.2520">
    <property type="entry name" value="Cell wall hydrolase SleB, domain 1"/>
    <property type="match status" value="1"/>
</dbReference>
<reference evidence="3" key="2">
    <citation type="journal article" date="2019" name="Int. J. Syst. Evol. Microbiol.">
        <title>Faecalibacillus intestinalis gen. nov., sp. nov. and Faecalibacillus faecis sp. nov., isolated from human faeces.</title>
        <authorList>
            <person name="Seo B."/>
            <person name="Jeon K."/>
            <person name="Baek I."/>
            <person name="Lee Y.M."/>
            <person name="Baek K."/>
            <person name="Ko G."/>
        </authorList>
    </citation>
    <scope>NUCLEOTIDE SEQUENCE</scope>
    <source>
        <strain evidence="3">SNUG30370</strain>
    </source>
</reference>
<reference evidence="2" key="3">
    <citation type="submission" date="2021-10" db="EMBL/GenBank/DDBJ databases">
        <title>Collection of gut derived symbiotic bacterial strains cultured from healthy donors.</title>
        <authorList>
            <person name="Lin H."/>
            <person name="Littmann E."/>
            <person name="Kohout C."/>
            <person name="Pamer E.G."/>
        </authorList>
    </citation>
    <scope>NUCLEOTIDE SEQUENCE</scope>
    <source>
        <strain evidence="2">DFI.4.48</strain>
    </source>
</reference>
<dbReference type="EMBL" id="JAJDKZ010000024">
    <property type="protein sequence ID" value="MCB8610746.1"/>
    <property type="molecule type" value="Genomic_DNA"/>
</dbReference>
<evidence type="ECO:0000259" key="1">
    <source>
        <dbReference type="Pfam" id="PF07486"/>
    </source>
</evidence>
<protein>
    <submittedName>
        <fullName evidence="3">Cell wall hydrolase</fullName>
    </submittedName>
</protein>
<proteinExistence type="predicted"/>
<name>A0A2T3FW80_9FIRM</name>
<dbReference type="InterPro" id="IPR042047">
    <property type="entry name" value="SleB_dom1"/>
</dbReference>
<dbReference type="Proteomes" id="UP001198439">
    <property type="component" value="Unassembled WGS sequence"/>
</dbReference>
<dbReference type="AlphaFoldDB" id="A0A2T3FW80"/>
<dbReference type="GO" id="GO:0016787">
    <property type="term" value="F:hydrolase activity"/>
    <property type="evidence" value="ECO:0007669"/>
    <property type="project" value="UniProtKB-KW"/>
</dbReference>
<keyword evidence="4" id="KW-1185">Reference proteome</keyword>
<feature type="domain" description="Cell wall hydrolase SleB" evidence="1">
    <location>
        <begin position="24"/>
        <end position="129"/>
    </location>
</feature>
<accession>A0A2T3FW80</accession>
<keyword evidence="3" id="KW-0378">Hydrolase</keyword>
<dbReference type="EMBL" id="PYLP01000013">
    <property type="protein sequence ID" value="PST39544.1"/>
    <property type="molecule type" value="Genomic_DNA"/>
</dbReference>
<gene>
    <name evidence="3" type="ORF">C7U55_09550</name>
    <name evidence="2" type="ORF">LJD69_09085</name>
</gene>
<reference evidence="4" key="1">
    <citation type="submission" date="2018-03" db="EMBL/GenBank/DDBJ databases">
        <title>Lachnoclostridium SNUG30370 gen.nov., sp.nov., isolated from human faeces.</title>
        <authorList>
            <person name="Seo B."/>
            <person name="Jeon K."/>
            <person name="Ko G."/>
        </authorList>
    </citation>
    <scope>NUCLEOTIDE SEQUENCE [LARGE SCALE GENOMIC DNA]</scope>
    <source>
        <strain evidence="4">SNUG30370</strain>
    </source>
</reference>
<sequence>MARISYTEKEVELLARLIKSEALGEGEEGMLLVGNVVVNRVVANCDIFRNVRTLSEVIYQTNQFAGVGQPLFNEPVNQSEKAIALRCINGYRNEPATNALWFKNPGTNVECPETFFGRFSGRYKKHCFYNLGLKDNCDL</sequence>
<evidence type="ECO:0000313" key="2">
    <source>
        <dbReference type="EMBL" id="MCB8610746.1"/>
    </source>
</evidence>
<dbReference type="Proteomes" id="UP000241201">
    <property type="component" value="Unassembled WGS sequence"/>
</dbReference>
<evidence type="ECO:0000313" key="3">
    <source>
        <dbReference type="EMBL" id="PST39544.1"/>
    </source>
</evidence>
<dbReference type="Pfam" id="PF07486">
    <property type="entry name" value="Hydrolase_2"/>
    <property type="match status" value="1"/>
</dbReference>